<accession>A0AAU4K6K8</accession>
<dbReference type="InterPro" id="IPR020845">
    <property type="entry name" value="AMP-binding_CS"/>
</dbReference>
<sequence length="5962" mass="624376">MPGAQRQPLTRAQQALWDLQGALPDGSVNVAYYLDLVGPLDAGLLDDVGRAFVARIPTLYLRFETAGESMQSVYDPTLSDAKVDLDLRAEPDPISAAQNWMATDAATPIDPARDRTALFAVVRIADDRHLIYMRGHHLVADGGAALQLLAEWGQCYTDAVEGRTPDYPPAEDFGPALRADADYLTSTRRERDRSYWLDTLAGAPPPPTLSRRAGAMSTRTHHLTEIVAPGTSDLLRQVQAAHTTTMPAVVGTALAIYLARMTGHHDIQFALPVAARTVAALRHTRLPVSNVVPIRTQLDRTTTVRDALRATQSAMLGALRHQRYRYEGIRRNLAAAGTPVPTTPGVTGPVLNLMLAEPTIRFGDAVGGVQIVSAGPVDDLAFTVYPRVAADGSVATQMDLDANPHRYTLGEARGHHTRFLRLLDTICRELLDAPDTLVADVPLLTDTEHAALASVSGPTWTPEPAQTTDTSPPPGDVARLGETIAIEIPRGAELSRAIRAGLSSLATMLILDPDLPATRRQQILDRVRPRAIVTADEMAPLIESGVGPSAAPLDAPAYIVFTSGTTGEPKGVVVPRRGIGALTADLRSRFGIDPGARMAQLAAASFDASIFEHILADAIGGTIVPAPPGTLVGPELSQFLNDHSITHAVITPSVLATIDPDHLEHGVLATLMTAGEPLPGGLAARWATGRTLHNLYGPAETTIMATAARIEPFADTALAPPIGAPITGTRVHVLDARLRPVPPGALGELYVSGPSLALGYLADTPSTAARFVADPTALGERMYRTGDLVAWDHDLTGLTYLGRGDHQVQIRGVRIELAEIESVATLIDAVDGAVALVDDGTLELAVVTSDPVTVRPALRRLFAERLPPAMWPSRISIVDHLPLTPTGKIDRDAVAALPRLDPDVPYVAPSTPTELVVASVVTDVLGVDDPSVAADIVDLGATSLNAVEVAATLVQRTGASVTVRDVLTSVSLRELAGRIDSALSASDVPPRPDHPPASAQQTAMVVSVRLDPTSTAEVLVGSVTLRGAAGNAGAVRAAIADVVERHEILRTVVRVGVSGELWQDVLPTADAIAGILVETVLPDPRAVTDPTASVPAQISVREHGDALVIAIAVHHALIDDASIDVLATDLATAYAARLRCAAPHWTGNPIQYADATAMIAAALGSPSDPGSTYAAQLQFWRDELRDLPPRPRLPSPSASHETGARQVSATVATTDLAGDTYAVAHTIVASVIARFTGSLDLTLATVHSGRDLLPARPAAGMFVNPVAIRTQLDPGAPFSTVLETTETTVRNALLHSDLPAADVARICEPRRSPTIAPLSDVLISYRSTDRAHGAAETFGLDIEVSEEPARHARVPLQWNLDRTTDGLRVALTHDAALIDDETAAAMVDAVVRAFGRAAANPEARLHELVPGPGAGLEAIPASVDERTVVDVVAAAADAFPTAPALIDGDTRYSYDELITQARAIGADLASRGVRAGDRVAIALPRGARAVIAQLGIQMAGAAYVPVDIELPAARIAAILDRAAPALVVVDGDTPDLGAHTTVSLDEVVGDGGGWTPVALPAGAEAYVIFTSGSTGRPKGVSVSHRAVVAMLDGVAASYTRDDVFSCVHSFAFDFSVFEILAPWRVGASVVLADVDTVRDPTALWRFVQDRRITVLSQTPAAFAALAAEAIRVGEGATALGRVVFGGSALYFDRFWRFAATVGNTTAFTNMWGITEGAVHVTSTPVAVTSERRSLIGDPLPGMAISVLDTTLAPVPTGVWGELYIAGAHLADGYLGPAAQTTERFVAAPGGARMYRTGDMVRRTHDGQLEYLGRSDDQVQLRGFRVETGEVAAALRAIPGVTDAVVSVADRDRVDGGTLIAHVIPAGDDITPASLRAAVSQTLPAHAVPTRVVLVDAWPLSPSGKIDIAALPQPTPGQSVDTGRDVDGYLPAVRAVVAGVLGLAETDLDTGLSLLELGAHSLSYMHIAVGLAAATGRQPAVRDIVAAPTVAALSRVVAQSPVALSPVAAIDGGGDGPIEYAPTAQQRGLWFLHRVSPASTVYHLPLRIDLNAAVGVDVLRDAAIDVIARHEILRTVLVDSNGTPRARVLSVADVTAFVDRAISGSQQVSDVDAAAALAARTPFDLGAAPGWRMHLFDVRGHKGSGRTDADEPDRVLVIVAHHAVADGWSVQILGRDMLTAIAARIQGVSPVWPVPAEPYSVFARRRSARGPVSDEVIDHWRRTLDGAPTQMSLPEPAVGVDGSGPEPAAHLETTLSSTVRDQVVALADACGVTPFHVVHVAVNRVIASIAGTDDVVIAVPTAGRDTAADLAGVGMYVRMVLLRSVVGTDVSVREAVSASARALTEATGDLAIEYEDLVAAVAPANGGDRQPFLDVIAAYAEDTLDAGSLPTGDPEFVRAVTPIRVPHARVPLEFTVTYRRDGGLELVLTVGTRTVDTTVAEQILDRVASMLETLAEGGPDRAVREALPPADRAALVGPSRAPLRDPGRAFAEHARNSPDSVAVIDAGRSVTYVELAAAVDQLTRSLSESGVGAGTRVVVTAGRSAALLAVTVALHDLGATYVPIDPSYPAERAATILDAVWPALPITIEPATDSDGDTTLGSRVLTYTAIGASPAGVRSLPGDLPAYVVHTSGSTGTPKGVVVTRDNLASMLSATLPRIDPRPGDVWTWSHSPAFDFSVWETWGPLTTGGAVVIVDTDAARDPTVLARLLDDTGVTILSQTPTAFARIAESAALHPALRWVVFGGEAVAPATLAPWAARHQATQLLNLYGITEITVHLTQQVIDPADQRSVIGQPLPGMSLRVLDSRLRPVPVGARGELYVLGPQLAAGYLDEPGRTAERFVAAPDGARMYRTGDHVRRIDADRLVYLGRTDEQVQIRGFRVELGEVVSALRALPGVRDARVVVRPGLLAGDETLLGFVIGDDVDTDALRTRCAVVLPAQSVPSSIVAVPGWPLTPTGKVDTAALLATADTASTASRPLTPQEQVVAAVVAEVTGTDVARIGAGANFFALGGSSLSATRLAAALSDVAGAAITVRSVFDHPTVAMLAAVVDAAHDVGVTVPGPVAMPRPDRLPLTPQQEEIWLEWTLHPEDTGYHLVTAVPVDEDVATMLRDPDSRERIARQALALIERHDALRTCYPVDDLGPRQELVDLDSVTIDLTPVVVDDAGAIVADLLAPFDLAAQPPWRIRVADTPYGMVIGAAVHHIAADGRSIAVLEREIATFVDGATPPMAPPLDFASYTQWYRSMLTARDADLQSFWRGVFAESVQPIRLPGVAATVGERAPEPAVVAVALLPAETVTRLAAWVIERHTTVFITVHAALASVLARRGSTRDIVVGTATSGRNAAAFADTVGMFARTVPLRTDIDVDAPFTDVLAAVTATDLDAFAHADLPAAAITAIADPDRTTAGRALTTVVLSDLVTDRPGSAALSTDVDALAASGLLRTVFGLDFSVSRHGDDLRIALVYRPSTVDTAVAQGMVDDVATVIDAVLSQPDVAVGDVLVDTSARSTGTVARSAGEGWGEPRVADGTVGGILAAAATRHADRIALIDGDERITYAEADAHARAIAGALRAAGVERGDIVVSHAQRSRWSVLATWGISYAGAAFLAVNPTDPPTRRTRVLADAAPAAILTAPGHPVTDIAVDAPVLALTDAMTHDPIVAPVAVGLDDLAYVVFTSGSTGTPKGVAVSHRGVGPMLATLLNGLSVDESSVMLHNYAPSFDAHILEVMMAVAAGAQMAICPPEVIGGDELRDIITRHGVNTVYSTPAVLGTMDPAALPHVTRMTVGGEAIPPAIAAAWSPRRQLANLYGPTETTIVVTASLRMDTGPVHIGTAVAGSSVAVLDARLRPVPDDTVGELYIRGESLARGYLGRPDLTAERFVADPNTPGARMYRTGDLAHRRSDGTVVTHGRTDSQLAVRGLRVEPAEVDAALVAIPGVRDAVCDLYATPSGVDVLAAWVVLETADDPMDADDVRRAAREVLPRGMVPALITVVSELPRTANGKLDRRALPAPATPSGRPAQTPTELAIVAVWAQVIGVDAETIDTASDFFSLGGTSFSATRVVGRLRESTGRDVAVRQLFDARTVADLAADLDAMPATDVRGVRPVHLPTPASVPLAYPQRRMWFLNRLDPESTAYTVPVVAWISGPVDVERIRRAVRRVAQRHESLRTVYPDTPDGPRQVVLPSSDVAMLALIRVDTGDAERAVRDFVTTPIDLTAATAFRAAVFEVVTPDGPRWLLAVAMHHVAVDGWSLRTLLADLATAYTSDTDLPVPELTYIDVTRWQLGRLGDAGDPQSEYARQMAFWVGELAGFGEPPRLPGHGSGSIGGRVTGVLPADLAASVAAIAHDAGATVFHAVHAAVATVLARWTGRPDVAVGAPVLGRPDPAFEPIVGMFVNTVVLRTALDPAATVHDSLRTVRDTDLAAMAHDGVPYDAVARAVRPDHRGRHDPLVSVLVVAQEARAVLDPALGDPDDPSGGISLGDSRIEPIGDIDHLVSAKFDLEVVIAPAPGGALELIVLHAPAIPEATAQAMADQLLRLLTAATGAPHEPFPLIDDGLRAETPAPEAPAEPAADADADLDVDVVRTVFAEVLGIAVGEIGADDDFFGLGGTSLATTQVVAALARRTGRRIRVAEVFAHPTATALAASVAETEGDEDTGGAIGAALSRVVADGPIGIRTHPDESGAAISVPLSVEQRRIWFADRLLRGQSATAVYAVPVVIPLDDAITDIAVTAAVVAVIDRHAPLRTHYPVSEATGEPYQRVLRSWRPDILPVDLGAQPLADALLAPPPHLRIHLGAPFDITAEPPVRVAIVRSAVGAFLVMVAHHAALDGQSVQVLTADLHLALAGRWLPPLDVTYPQWALAEQSVPMSVRAADRARLVATLHGYPGVLEIPTDRPRVAERSLRTSTVSSDFPTDIVTDIDGVCAATGLTRFAVIHAALALVLGQWASTDDVAVGTPVSLRRHGETADMVGMFVSTAVLRTRIGPGTGLRDALDQVRSVATAALEDTVIGFDDLVAAVNPPRGAGRHPLVQVLLSLVDAAGPLLPAGIGDVLGDGSLSADSEFDLQVTFSVTDGGLVATVTYATALFDRGTAAELLARWRRAVTQIAAAFDPARTAGPGTVDAIDVRSDREIAGHAALAAPLPPGEPVTLAGVLDRAVRAHAGSIALDDGTTSLTYAETEEWADAVAEALHAQGVRPGDVVAVRLVRSIESVVAMWGVARLGAVYAPIDPRYPAARIERMLAIADARAQIVPAGTAGDDRLIPMVPRPSTPRAVGRPQPVLVDAPAYIVFTSGSTGRPKAVEMTHRGLALYADPALLGIEAGDRVAHAATPSFDIALMESLFAASAGATLAVIDADTVSGDAMTTALADAGATVAFITPAVLVTLDPDRLDALRTLWVGGDVVGPDLARRWTTTRRGEPRWFEIVYGPTETTILATRWAPPSPTPDETFIGETFPTMGSIVLDSHLRPVPDGCIGELYLLGPALAQGYRDGALSAVRFVATPPGVGSPGERMYRTGDRVRRTPGGLAFEGRADNQRQIRGLRVEPGEVSAVLTDAGAAQAVTAVIAGPAGDVLVSYVVPGENPVDLRAAAARVLPAHMVPAQVIEIDRIPLTVVGKIDIAALPVPQWDTVRGGEPQTPTEAAVLEVFRATLGHPSIGVVDDYFAVGGTSLQLARITAALRERLDVSVPITAVFTHPTPAELAALIDGGLIETGMIDGGPTGVFPAEVAAQLVHVLDLGDVGESSPTPLWLVHPASGLASMYRPLADQVGGPVFGLQLPDLLDNAQTSPSTIGALAAEHLAAVRARQPHGPYRFGGWSLGGQIAHAMAHQVVDAGETVELLVLVDGRTGVDVSAAGEGAITIDPDIADALRAVDAARFDAYARRITDIAASAADFIPAPTAITHTVLVVASDTNDIAVDRWRPALTGRVTRHDIDAVHADLGEPATMRAIGDMLTGTDHTTETRGPR</sequence>
<evidence type="ECO:0000313" key="6">
    <source>
        <dbReference type="EMBL" id="WUM21768.1"/>
    </source>
</evidence>
<dbReference type="InterPro" id="IPR000873">
    <property type="entry name" value="AMP-dep_synth/lig_dom"/>
</dbReference>
<dbReference type="GO" id="GO:0009366">
    <property type="term" value="C:enterobactin synthetase complex"/>
    <property type="evidence" value="ECO:0007669"/>
    <property type="project" value="TreeGrafter"/>
</dbReference>
<dbReference type="InterPro" id="IPR001242">
    <property type="entry name" value="Condensation_dom"/>
</dbReference>
<dbReference type="GO" id="GO:0005829">
    <property type="term" value="C:cytosol"/>
    <property type="evidence" value="ECO:0007669"/>
    <property type="project" value="TreeGrafter"/>
</dbReference>
<organism evidence="6 7">
    <name type="scientific">Williamsia herbipolensis</name>
    <dbReference type="NCBI Taxonomy" id="1603258"/>
    <lineage>
        <taxon>Bacteria</taxon>
        <taxon>Bacillati</taxon>
        <taxon>Actinomycetota</taxon>
        <taxon>Actinomycetes</taxon>
        <taxon>Mycobacteriales</taxon>
        <taxon>Nocardiaceae</taxon>
        <taxon>Williamsia</taxon>
    </lineage>
</organism>
<dbReference type="PROSITE" id="PS50075">
    <property type="entry name" value="CARRIER"/>
    <property type="match status" value="6"/>
</dbReference>
<evidence type="ECO:0000259" key="5">
    <source>
        <dbReference type="PROSITE" id="PS50075"/>
    </source>
</evidence>
<dbReference type="Gene3D" id="3.30.559.30">
    <property type="entry name" value="Nonribosomal peptide synthetase, condensation domain"/>
    <property type="match status" value="6"/>
</dbReference>
<dbReference type="GO" id="GO:0009239">
    <property type="term" value="P:enterobactin biosynthetic process"/>
    <property type="evidence" value="ECO:0007669"/>
    <property type="project" value="TreeGrafter"/>
</dbReference>
<feature type="domain" description="Carrier" evidence="5">
    <location>
        <begin position="5630"/>
        <end position="5705"/>
    </location>
</feature>
<comment type="cofactor">
    <cofactor evidence="1">
        <name>pantetheine 4'-phosphate</name>
        <dbReference type="ChEBI" id="CHEBI:47942"/>
    </cofactor>
</comment>
<keyword evidence="7" id="KW-1185">Reference proteome</keyword>
<dbReference type="GO" id="GO:0047527">
    <property type="term" value="F:2,3-dihydroxybenzoate-serine ligase activity"/>
    <property type="evidence" value="ECO:0007669"/>
    <property type="project" value="TreeGrafter"/>
</dbReference>
<dbReference type="InterPro" id="IPR042099">
    <property type="entry name" value="ANL_N_sf"/>
</dbReference>
<dbReference type="GO" id="GO:0008610">
    <property type="term" value="P:lipid biosynthetic process"/>
    <property type="evidence" value="ECO:0007669"/>
    <property type="project" value="UniProtKB-ARBA"/>
</dbReference>
<evidence type="ECO:0000256" key="3">
    <source>
        <dbReference type="ARBA" id="ARBA00022553"/>
    </source>
</evidence>
<dbReference type="KEGG" id="whr:OG579_08365"/>
<keyword evidence="3" id="KW-0597">Phosphoprotein</keyword>
<dbReference type="GO" id="GO:0031177">
    <property type="term" value="F:phosphopantetheine binding"/>
    <property type="evidence" value="ECO:0007669"/>
    <property type="project" value="InterPro"/>
</dbReference>
<feature type="domain" description="Carrier" evidence="5">
    <location>
        <begin position="2976"/>
        <end position="3053"/>
    </location>
</feature>
<dbReference type="PANTHER" id="PTHR45527">
    <property type="entry name" value="NONRIBOSOMAL PEPTIDE SYNTHETASE"/>
    <property type="match status" value="1"/>
</dbReference>
<dbReference type="GO" id="GO:0043041">
    <property type="term" value="P:amino acid activation for nonribosomal peptide biosynthetic process"/>
    <property type="evidence" value="ECO:0007669"/>
    <property type="project" value="TreeGrafter"/>
</dbReference>
<dbReference type="InterPro" id="IPR025110">
    <property type="entry name" value="AMP-bd_C"/>
</dbReference>
<dbReference type="Gene3D" id="3.40.50.12780">
    <property type="entry name" value="N-terminal domain of ligase-like"/>
    <property type="match status" value="5"/>
</dbReference>
<keyword evidence="2" id="KW-0596">Phosphopantetheine</keyword>
<feature type="domain" description="Carrier" evidence="5">
    <location>
        <begin position="4570"/>
        <end position="4647"/>
    </location>
</feature>
<dbReference type="RefSeq" id="WP_328858752.1">
    <property type="nucleotide sequence ID" value="NZ_CP108021.1"/>
</dbReference>
<dbReference type="InterPro" id="IPR023213">
    <property type="entry name" value="CAT-like_dom_sf"/>
</dbReference>
<protein>
    <submittedName>
        <fullName evidence="6">Amino acid adenylation domain-containing protein</fullName>
    </submittedName>
</protein>
<dbReference type="Proteomes" id="UP001432128">
    <property type="component" value="Chromosome"/>
</dbReference>
<dbReference type="Pfam" id="PF00501">
    <property type="entry name" value="AMP-binding"/>
    <property type="match status" value="5"/>
</dbReference>
<evidence type="ECO:0000256" key="1">
    <source>
        <dbReference type="ARBA" id="ARBA00001957"/>
    </source>
</evidence>
<dbReference type="Gene3D" id="3.40.50.1820">
    <property type="entry name" value="alpha/beta hydrolase"/>
    <property type="match status" value="2"/>
</dbReference>
<dbReference type="InterPro" id="IPR001031">
    <property type="entry name" value="Thioesterase"/>
</dbReference>
<dbReference type="NCBIfam" id="NF003417">
    <property type="entry name" value="PRK04813.1"/>
    <property type="match status" value="5"/>
</dbReference>
<evidence type="ECO:0000256" key="2">
    <source>
        <dbReference type="ARBA" id="ARBA00022450"/>
    </source>
</evidence>
<dbReference type="SUPFAM" id="SSF47336">
    <property type="entry name" value="ACP-like"/>
    <property type="match status" value="6"/>
</dbReference>
<dbReference type="InterPro" id="IPR045851">
    <property type="entry name" value="AMP-bd_C_sf"/>
</dbReference>
<feature type="domain" description="Carrier" evidence="5">
    <location>
        <begin position="908"/>
        <end position="983"/>
    </location>
</feature>
<dbReference type="Gene3D" id="3.30.559.10">
    <property type="entry name" value="Chloramphenicol acetyltransferase-like domain"/>
    <property type="match status" value="6"/>
</dbReference>
<gene>
    <name evidence="6" type="ORF">OG579_08365</name>
</gene>
<dbReference type="Gene3D" id="1.10.1200.10">
    <property type="entry name" value="ACP-like"/>
    <property type="match status" value="4"/>
</dbReference>
<dbReference type="CDD" id="cd05930">
    <property type="entry name" value="A_NRPS"/>
    <property type="match status" value="4"/>
</dbReference>
<feature type="region of interest" description="Disordered" evidence="4">
    <location>
        <begin position="455"/>
        <end position="475"/>
    </location>
</feature>
<dbReference type="NCBIfam" id="TIGR01733">
    <property type="entry name" value="AA-adenyl-dom"/>
    <property type="match status" value="3"/>
</dbReference>
<feature type="domain" description="Carrier" evidence="5">
    <location>
        <begin position="4015"/>
        <end position="4092"/>
    </location>
</feature>
<dbReference type="InterPro" id="IPR006162">
    <property type="entry name" value="Ppantetheine_attach_site"/>
</dbReference>
<reference evidence="6 7" key="1">
    <citation type="submission" date="2022-10" db="EMBL/GenBank/DDBJ databases">
        <title>The complete genomes of actinobacterial strains from the NBC collection.</title>
        <authorList>
            <person name="Joergensen T.S."/>
            <person name="Alvarez Arevalo M."/>
            <person name="Sterndorff E.B."/>
            <person name="Faurdal D."/>
            <person name="Vuksanovic O."/>
            <person name="Mourched A.-S."/>
            <person name="Charusanti P."/>
            <person name="Shaw S."/>
            <person name="Blin K."/>
            <person name="Weber T."/>
        </authorList>
    </citation>
    <scope>NUCLEOTIDE SEQUENCE [LARGE SCALE GENOMIC DNA]</scope>
    <source>
        <strain evidence="6 7">NBC_00319</strain>
    </source>
</reference>
<evidence type="ECO:0000256" key="4">
    <source>
        <dbReference type="SAM" id="MobiDB-lite"/>
    </source>
</evidence>
<evidence type="ECO:0000313" key="7">
    <source>
        <dbReference type="Proteomes" id="UP001432128"/>
    </source>
</evidence>
<dbReference type="InterPro" id="IPR036736">
    <property type="entry name" value="ACP-like_sf"/>
</dbReference>
<dbReference type="SMART" id="SM00823">
    <property type="entry name" value="PKS_PP"/>
    <property type="match status" value="6"/>
</dbReference>
<dbReference type="Pfam" id="PF00975">
    <property type="entry name" value="Thioesterase"/>
    <property type="match status" value="1"/>
</dbReference>
<feature type="region of interest" description="Disordered" evidence="4">
    <location>
        <begin position="1186"/>
        <end position="1206"/>
    </location>
</feature>
<feature type="compositionally biased region" description="Polar residues" evidence="4">
    <location>
        <begin position="456"/>
        <end position="470"/>
    </location>
</feature>
<dbReference type="PANTHER" id="PTHR45527:SF1">
    <property type="entry name" value="FATTY ACID SYNTHASE"/>
    <property type="match status" value="1"/>
</dbReference>
<dbReference type="PROSITE" id="PS00455">
    <property type="entry name" value="AMP_BINDING"/>
    <property type="match status" value="5"/>
</dbReference>
<dbReference type="InterPro" id="IPR010071">
    <property type="entry name" value="AA_adenyl_dom"/>
</dbReference>
<feature type="domain" description="Carrier" evidence="5">
    <location>
        <begin position="1923"/>
        <end position="2000"/>
    </location>
</feature>
<dbReference type="InterPro" id="IPR009081">
    <property type="entry name" value="PP-bd_ACP"/>
</dbReference>
<dbReference type="SUPFAM" id="SSF53474">
    <property type="entry name" value="alpha/beta-Hydrolases"/>
    <property type="match status" value="1"/>
</dbReference>
<dbReference type="InterPro" id="IPR029058">
    <property type="entry name" value="AB_hydrolase_fold"/>
</dbReference>
<dbReference type="SUPFAM" id="SSF52777">
    <property type="entry name" value="CoA-dependent acyltransferases"/>
    <property type="match status" value="12"/>
</dbReference>
<name>A0AAU4K6K8_9NOCA</name>
<dbReference type="Pfam" id="PF00668">
    <property type="entry name" value="Condensation"/>
    <property type="match status" value="6"/>
</dbReference>
<dbReference type="PROSITE" id="PS00012">
    <property type="entry name" value="PHOSPHOPANTETHEINE"/>
    <property type="match status" value="1"/>
</dbReference>
<proteinExistence type="predicted"/>
<dbReference type="Pfam" id="PF00550">
    <property type="entry name" value="PP-binding"/>
    <property type="match status" value="6"/>
</dbReference>
<dbReference type="Gene3D" id="3.30.300.30">
    <property type="match status" value="5"/>
</dbReference>
<dbReference type="InterPro" id="IPR020806">
    <property type="entry name" value="PKS_PP-bd"/>
</dbReference>
<dbReference type="EMBL" id="CP108021">
    <property type="protein sequence ID" value="WUM21768.1"/>
    <property type="molecule type" value="Genomic_DNA"/>
</dbReference>
<dbReference type="SUPFAM" id="SSF56801">
    <property type="entry name" value="Acetyl-CoA synthetase-like"/>
    <property type="match status" value="5"/>
</dbReference>
<dbReference type="Pfam" id="PF13193">
    <property type="entry name" value="AMP-binding_C"/>
    <property type="match status" value="2"/>
</dbReference>